<keyword evidence="1 4" id="KW-0489">Methyltransferase</keyword>
<organism evidence="4">
    <name type="scientific">hydrothermal vent metagenome</name>
    <dbReference type="NCBI Taxonomy" id="652676"/>
    <lineage>
        <taxon>unclassified sequences</taxon>
        <taxon>metagenomes</taxon>
        <taxon>ecological metagenomes</taxon>
    </lineage>
</organism>
<dbReference type="PANTHER" id="PTHR13090">
    <property type="entry name" value="ARGININE-HYDROXYLASE NDUFAF5, MITOCHONDRIAL"/>
    <property type="match status" value="1"/>
</dbReference>
<evidence type="ECO:0000313" key="4">
    <source>
        <dbReference type="EMBL" id="VAW07783.1"/>
    </source>
</evidence>
<dbReference type="InterPro" id="IPR013216">
    <property type="entry name" value="Methyltransf_11"/>
</dbReference>
<accession>A0A3B0SUU2</accession>
<dbReference type="InterPro" id="IPR029063">
    <property type="entry name" value="SAM-dependent_MTases_sf"/>
</dbReference>
<dbReference type="EMBL" id="UOEH01000607">
    <property type="protein sequence ID" value="VAW07783.1"/>
    <property type="molecule type" value="Genomic_DNA"/>
</dbReference>
<evidence type="ECO:0000256" key="1">
    <source>
        <dbReference type="ARBA" id="ARBA00022603"/>
    </source>
</evidence>
<dbReference type="Gene3D" id="3.40.50.150">
    <property type="entry name" value="Vaccinia Virus protein VP39"/>
    <property type="match status" value="1"/>
</dbReference>
<proteinExistence type="predicted"/>
<sequence length="240" mass="26041">MEKSPPQIFNRPLVRRRRARSAANFSDFDFLHRRAMEDIIDRLETVKRDFPHALFDGAGELTAMLTPACGVGSVYSMDSAAARLNGASPGFVADSEHMPLRPQSLDLIVSLLTLHTANDFIGALAQARAALKPDGLFIAAVFGGDTLQNLRGALYTAETEITGGVAARIAPFAAIQDFGRALTRAGFALPVTDVDKVSITYRDPARLLSDLRGMGETTVLARQQQPLSRAVVKRMLEIFA</sequence>
<name>A0A3B0SUU2_9ZZZZ</name>
<evidence type="ECO:0000256" key="2">
    <source>
        <dbReference type="ARBA" id="ARBA00022679"/>
    </source>
</evidence>
<feature type="domain" description="Methyltransferase type 11" evidence="3">
    <location>
        <begin position="57"/>
        <end position="138"/>
    </location>
</feature>
<dbReference type="Pfam" id="PF08241">
    <property type="entry name" value="Methyltransf_11"/>
    <property type="match status" value="1"/>
</dbReference>
<evidence type="ECO:0000259" key="3">
    <source>
        <dbReference type="Pfam" id="PF08241"/>
    </source>
</evidence>
<gene>
    <name evidence="4" type="ORF">MNBD_ALPHA05-2131</name>
</gene>
<dbReference type="GO" id="GO:0008757">
    <property type="term" value="F:S-adenosylmethionine-dependent methyltransferase activity"/>
    <property type="evidence" value="ECO:0007669"/>
    <property type="project" value="InterPro"/>
</dbReference>
<keyword evidence="2 4" id="KW-0808">Transferase</keyword>
<protein>
    <submittedName>
        <fullName evidence="4">SAM-dependent methyltransferase, BioC-like</fullName>
    </submittedName>
</protein>
<dbReference type="GO" id="GO:0032259">
    <property type="term" value="P:methylation"/>
    <property type="evidence" value="ECO:0007669"/>
    <property type="project" value="UniProtKB-KW"/>
</dbReference>
<reference evidence="4" key="1">
    <citation type="submission" date="2018-06" db="EMBL/GenBank/DDBJ databases">
        <authorList>
            <person name="Zhirakovskaya E."/>
        </authorList>
    </citation>
    <scope>NUCLEOTIDE SEQUENCE</scope>
</reference>
<dbReference type="SUPFAM" id="SSF53335">
    <property type="entry name" value="S-adenosyl-L-methionine-dependent methyltransferases"/>
    <property type="match status" value="1"/>
</dbReference>
<feature type="non-terminal residue" evidence="4">
    <location>
        <position position="240"/>
    </location>
</feature>
<dbReference type="PANTHER" id="PTHR13090:SF1">
    <property type="entry name" value="ARGININE-HYDROXYLASE NDUFAF5, MITOCHONDRIAL"/>
    <property type="match status" value="1"/>
</dbReference>
<dbReference type="AlphaFoldDB" id="A0A3B0SUU2"/>
<dbReference type="InterPro" id="IPR050602">
    <property type="entry name" value="Malonyl-ACP_OMT"/>
</dbReference>